<reference evidence="5 6" key="2">
    <citation type="submission" date="2018-10" db="EMBL/GenBank/DDBJ databases">
        <authorList>
            <consortium name="Pathogen Informatics"/>
        </authorList>
    </citation>
    <scope>NUCLEOTIDE SEQUENCE [LARGE SCALE GENOMIC DNA]</scope>
</reference>
<dbReference type="Pfam" id="PF13516">
    <property type="entry name" value="LRR_6"/>
    <property type="match status" value="1"/>
</dbReference>
<dbReference type="PANTHER" id="PTHR13318">
    <property type="entry name" value="PARTNER OF PAIRED, ISOFORM B-RELATED"/>
    <property type="match status" value="1"/>
</dbReference>
<dbReference type="PANTHER" id="PTHR13318:SF165">
    <property type="entry name" value="F-BOX_LRR-REPEAT PROTEIN FBXL-1"/>
    <property type="match status" value="1"/>
</dbReference>
<sequence>MYLITTLLPNQVEPPLINQILPKELLLRIFSYLDIVSLCRCAQTCRFWNLLALDGSNWQRVDLFNFQKDVKTPVVENLAKRCGKFLKTLSLRGCENVQESALRLFTQKCPNIEHLSLYKCKRVTDSTCEYLGRNCHKLVWLDLENCTAISDQALESISNGCKYLEALNISWCENIQDRGVQHILKACRCLSELNLRGCEGVCLAFQITENVFAGVSDRCKELHSLNLQGCFIMDNTVADIAAGCPNLEYLCLSSCPQITDRSLFALANSCLYLKDLELAGCALLTDSGFASLAKNCHELERMDLEDCLLITDLTLDSFSRGCPCLINLSLSHCELITDAGLRHLCSNQSLRERLQVLELDNCPLITEVCLGYMKQLRSLQRVDLYDCQNVSKESIKQFKIARQGVEVHVYFTPDAPVVQAQPARSGICRCCAIL</sequence>
<dbReference type="FunFam" id="3.80.10.10:FF:000042">
    <property type="entry name" value="F-box/LRR-repeat protein 20 isoform 2"/>
    <property type="match status" value="1"/>
</dbReference>
<proteinExistence type="predicted"/>
<name>A0A0N4VMK7_ENTVE</name>
<evidence type="ECO:0000313" key="7">
    <source>
        <dbReference type="WBParaSite" id="EVEC_0001216501-mRNA-1"/>
    </source>
</evidence>
<keyword evidence="3" id="KW-0833">Ubl conjugation pathway</keyword>
<dbReference type="CDD" id="cd22115">
    <property type="entry name" value="F-box_FBXL2-like"/>
    <property type="match status" value="1"/>
</dbReference>
<dbReference type="SUPFAM" id="SSF81383">
    <property type="entry name" value="F-box domain"/>
    <property type="match status" value="1"/>
</dbReference>
<evidence type="ECO:0000313" key="5">
    <source>
        <dbReference type="EMBL" id="VDD96652.1"/>
    </source>
</evidence>
<dbReference type="Gene3D" id="3.80.10.10">
    <property type="entry name" value="Ribonuclease Inhibitor"/>
    <property type="match status" value="2"/>
</dbReference>
<dbReference type="InterPro" id="IPR032675">
    <property type="entry name" value="LRR_dom_sf"/>
</dbReference>
<reference evidence="7" key="1">
    <citation type="submission" date="2017-02" db="UniProtKB">
        <authorList>
            <consortium name="WormBaseParasite"/>
        </authorList>
    </citation>
    <scope>IDENTIFICATION</scope>
</reference>
<accession>A0A0N4VMK7</accession>
<keyword evidence="2" id="KW-0677">Repeat</keyword>
<dbReference type="Pfam" id="PF25372">
    <property type="entry name" value="DUF7885"/>
    <property type="match status" value="1"/>
</dbReference>
<dbReference type="AlphaFoldDB" id="A0A0N4VMK7"/>
<feature type="domain" description="F-box" evidence="4">
    <location>
        <begin position="15"/>
        <end position="61"/>
    </location>
</feature>
<dbReference type="SMART" id="SM00367">
    <property type="entry name" value="LRR_CC"/>
    <property type="match status" value="10"/>
</dbReference>
<dbReference type="SUPFAM" id="SSF52047">
    <property type="entry name" value="RNI-like"/>
    <property type="match status" value="1"/>
</dbReference>
<evidence type="ECO:0000313" key="6">
    <source>
        <dbReference type="Proteomes" id="UP000274131"/>
    </source>
</evidence>
<dbReference type="WBParaSite" id="EVEC_0001216501-mRNA-1">
    <property type="protein sequence ID" value="EVEC_0001216501-mRNA-1"/>
    <property type="gene ID" value="EVEC_0001216501"/>
</dbReference>
<dbReference type="Proteomes" id="UP000274131">
    <property type="component" value="Unassembled WGS sequence"/>
</dbReference>
<evidence type="ECO:0000259" key="4">
    <source>
        <dbReference type="PROSITE" id="PS50181"/>
    </source>
</evidence>
<protein>
    <submittedName>
        <fullName evidence="7">F-box domain-containing protein</fullName>
    </submittedName>
</protein>
<organism evidence="7">
    <name type="scientific">Enterobius vermicularis</name>
    <name type="common">Human pinworm</name>
    <dbReference type="NCBI Taxonomy" id="51028"/>
    <lineage>
        <taxon>Eukaryota</taxon>
        <taxon>Metazoa</taxon>
        <taxon>Ecdysozoa</taxon>
        <taxon>Nematoda</taxon>
        <taxon>Chromadorea</taxon>
        <taxon>Rhabditida</taxon>
        <taxon>Spirurina</taxon>
        <taxon>Oxyuridomorpha</taxon>
        <taxon>Oxyuroidea</taxon>
        <taxon>Oxyuridae</taxon>
        <taxon>Enterobius</taxon>
    </lineage>
</organism>
<dbReference type="SMART" id="SM00256">
    <property type="entry name" value="FBOX"/>
    <property type="match status" value="1"/>
</dbReference>
<dbReference type="GO" id="GO:0031146">
    <property type="term" value="P:SCF-dependent proteasomal ubiquitin-dependent protein catabolic process"/>
    <property type="evidence" value="ECO:0007669"/>
    <property type="project" value="TreeGrafter"/>
</dbReference>
<dbReference type="InterPro" id="IPR001810">
    <property type="entry name" value="F-box_dom"/>
</dbReference>
<dbReference type="InterPro" id="IPR001611">
    <property type="entry name" value="Leu-rich_rpt"/>
</dbReference>
<keyword evidence="1" id="KW-0433">Leucine-rich repeat</keyword>
<dbReference type="EMBL" id="UXUI01011990">
    <property type="protein sequence ID" value="VDD96652.1"/>
    <property type="molecule type" value="Genomic_DNA"/>
</dbReference>
<evidence type="ECO:0000256" key="3">
    <source>
        <dbReference type="ARBA" id="ARBA00022786"/>
    </source>
</evidence>
<dbReference type="InterPro" id="IPR057207">
    <property type="entry name" value="FBXL15_LRR"/>
</dbReference>
<gene>
    <name evidence="5" type="ORF">EVEC_LOCUS11403</name>
</gene>
<dbReference type="Pfam" id="PF12937">
    <property type="entry name" value="F-box-like"/>
    <property type="match status" value="1"/>
</dbReference>
<dbReference type="STRING" id="51028.A0A0N4VMK7"/>
<evidence type="ECO:0000256" key="1">
    <source>
        <dbReference type="ARBA" id="ARBA00022614"/>
    </source>
</evidence>
<dbReference type="InterPro" id="IPR036047">
    <property type="entry name" value="F-box-like_dom_sf"/>
</dbReference>
<keyword evidence="6" id="KW-1185">Reference proteome</keyword>
<dbReference type="InterPro" id="IPR006553">
    <property type="entry name" value="Leu-rich_rpt_Cys-con_subtyp"/>
</dbReference>
<dbReference type="OrthoDB" id="550575at2759"/>
<dbReference type="GO" id="GO:0019005">
    <property type="term" value="C:SCF ubiquitin ligase complex"/>
    <property type="evidence" value="ECO:0007669"/>
    <property type="project" value="TreeGrafter"/>
</dbReference>
<dbReference type="PROSITE" id="PS50181">
    <property type="entry name" value="FBOX"/>
    <property type="match status" value="1"/>
</dbReference>
<evidence type="ECO:0000256" key="2">
    <source>
        <dbReference type="ARBA" id="ARBA00022737"/>
    </source>
</evidence>